<dbReference type="SUPFAM" id="SSF48179">
    <property type="entry name" value="6-phosphogluconate dehydrogenase C-terminal domain-like"/>
    <property type="match status" value="1"/>
</dbReference>
<accession>A0A918CHZ7</accession>
<name>A0A918CHZ7_9DEIO</name>
<dbReference type="InterPro" id="IPR006115">
    <property type="entry name" value="6PGDH_NADP-bd"/>
</dbReference>
<keyword evidence="2" id="KW-0520">NAD</keyword>
<dbReference type="InterPro" id="IPR008927">
    <property type="entry name" value="6-PGluconate_DH-like_C_sf"/>
</dbReference>
<dbReference type="GO" id="GO:0050661">
    <property type="term" value="F:NADP binding"/>
    <property type="evidence" value="ECO:0007669"/>
    <property type="project" value="InterPro"/>
</dbReference>
<evidence type="ECO:0000256" key="2">
    <source>
        <dbReference type="ARBA" id="ARBA00023027"/>
    </source>
</evidence>
<dbReference type="EMBL" id="BMQL01000034">
    <property type="protein sequence ID" value="GGR24820.1"/>
    <property type="molecule type" value="Genomic_DNA"/>
</dbReference>
<feature type="domain" description="3-hydroxyisobutyrate dehydrogenase-like NAD-binding" evidence="5">
    <location>
        <begin position="149"/>
        <end position="269"/>
    </location>
</feature>
<proteinExistence type="predicted"/>
<dbReference type="SUPFAM" id="SSF51735">
    <property type="entry name" value="NAD(P)-binding Rossmann-fold domains"/>
    <property type="match status" value="1"/>
</dbReference>
<dbReference type="AlphaFoldDB" id="A0A918CHZ7"/>
<keyword evidence="1" id="KW-0560">Oxidoreductase</keyword>
<reference evidence="6" key="2">
    <citation type="submission" date="2020-09" db="EMBL/GenBank/DDBJ databases">
        <authorList>
            <person name="Sun Q."/>
            <person name="Ohkuma M."/>
        </authorList>
    </citation>
    <scope>NUCLEOTIDE SEQUENCE</scope>
    <source>
        <strain evidence="6">JCM 31311</strain>
    </source>
</reference>
<dbReference type="Pfam" id="PF14833">
    <property type="entry name" value="NAD_binding_11"/>
    <property type="match status" value="1"/>
</dbReference>
<evidence type="ECO:0000256" key="1">
    <source>
        <dbReference type="ARBA" id="ARBA00023002"/>
    </source>
</evidence>
<dbReference type="GO" id="GO:0016491">
    <property type="term" value="F:oxidoreductase activity"/>
    <property type="evidence" value="ECO:0007669"/>
    <property type="project" value="UniProtKB-KW"/>
</dbReference>
<dbReference type="Gene3D" id="1.10.1040.10">
    <property type="entry name" value="N-(1-d-carboxylethyl)-l-norvaline Dehydrogenase, domain 2"/>
    <property type="match status" value="1"/>
</dbReference>
<evidence type="ECO:0000313" key="6">
    <source>
        <dbReference type="EMBL" id="GGR24820.1"/>
    </source>
</evidence>
<dbReference type="InterPro" id="IPR036291">
    <property type="entry name" value="NAD(P)-bd_dom_sf"/>
</dbReference>
<dbReference type="GO" id="GO:0051287">
    <property type="term" value="F:NAD binding"/>
    <property type="evidence" value="ECO:0007669"/>
    <property type="project" value="InterPro"/>
</dbReference>
<dbReference type="Pfam" id="PF03446">
    <property type="entry name" value="NAD_binding_2"/>
    <property type="match status" value="1"/>
</dbReference>
<gene>
    <name evidence="6" type="ORF">GCM10008957_40590</name>
</gene>
<organism evidence="6 7">
    <name type="scientific">Deinococcus ruber</name>
    <dbReference type="NCBI Taxonomy" id="1848197"/>
    <lineage>
        <taxon>Bacteria</taxon>
        <taxon>Thermotogati</taxon>
        <taxon>Deinococcota</taxon>
        <taxon>Deinococci</taxon>
        <taxon>Deinococcales</taxon>
        <taxon>Deinococcaceae</taxon>
        <taxon>Deinococcus</taxon>
    </lineage>
</organism>
<reference evidence="6" key="1">
    <citation type="journal article" date="2014" name="Int. J. Syst. Evol. Microbiol.">
        <title>Complete genome sequence of Corynebacterium casei LMG S-19264T (=DSM 44701T), isolated from a smear-ripened cheese.</title>
        <authorList>
            <consortium name="US DOE Joint Genome Institute (JGI-PGF)"/>
            <person name="Walter F."/>
            <person name="Albersmeier A."/>
            <person name="Kalinowski J."/>
            <person name="Ruckert C."/>
        </authorList>
    </citation>
    <scope>NUCLEOTIDE SEQUENCE</scope>
    <source>
        <strain evidence="6">JCM 31311</strain>
    </source>
</reference>
<keyword evidence="7" id="KW-1185">Reference proteome</keyword>
<evidence type="ECO:0000259" key="4">
    <source>
        <dbReference type="Pfam" id="PF03446"/>
    </source>
</evidence>
<dbReference type="Gene3D" id="3.40.50.720">
    <property type="entry name" value="NAD(P)-binding Rossmann-like Domain"/>
    <property type="match status" value="1"/>
</dbReference>
<feature type="active site" evidence="3">
    <location>
        <position position="155"/>
    </location>
</feature>
<evidence type="ECO:0000259" key="5">
    <source>
        <dbReference type="Pfam" id="PF14833"/>
    </source>
</evidence>
<dbReference type="PANTHER" id="PTHR43060">
    <property type="entry name" value="3-HYDROXYISOBUTYRATE DEHYDROGENASE-LIKE 1, MITOCHONDRIAL-RELATED"/>
    <property type="match status" value="1"/>
</dbReference>
<evidence type="ECO:0000256" key="3">
    <source>
        <dbReference type="PIRSR" id="PIRSR000103-1"/>
    </source>
</evidence>
<dbReference type="InterPro" id="IPR015815">
    <property type="entry name" value="HIBADH-related"/>
</dbReference>
<dbReference type="InterPro" id="IPR029154">
    <property type="entry name" value="HIBADH-like_NADP-bd"/>
</dbReference>
<protein>
    <submittedName>
        <fullName evidence="6">3-hydroxyisobutyrate dehydrogenase</fullName>
    </submittedName>
</protein>
<comment type="caution">
    <text evidence="6">The sequence shown here is derived from an EMBL/GenBank/DDBJ whole genome shotgun (WGS) entry which is preliminary data.</text>
</comment>
<feature type="domain" description="6-phosphogluconate dehydrogenase NADP-binding" evidence="4">
    <location>
        <begin position="1"/>
        <end position="146"/>
    </location>
</feature>
<evidence type="ECO:0000313" key="7">
    <source>
        <dbReference type="Proteomes" id="UP000603865"/>
    </source>
</evidence>
<dbReference type="PANTHER" id="PTHR43060:SF15">
    <property type="entry name" value="3-HYDROXYISOBUTYRATE DEHYDROGENASE-LIKE 1, MITOCHONDRIAL-RELATED"/>
    <property type="match status" value="1"/>
</dbReference>
<dbReference type="Proteomes" id="UP000603865">
    <property type="component" value="Unassembled WGS sequence"/>
</dbReference>
<sequence length="279" mass="28892">MGTPMAAHLTALLPTLVWNRTAARAEQHAAAHGTQAATLAEVAQADFILTCLPTSAEVDSVIEQLLPDLKSGSVWIDCTSGHPDAARRQAALLETRGVTFLDAPVSGGPLGAKAGKLSVMVGGDGAVLEQVRPLLETFGGTVLRVGGVGSGFAVKAINNTLMGLHLLSLAEGLAVLKLQGVDLQPALDILNASSGRSFSSEAKFTQHVFNRKFAANFALGLLAKDAGIALENVQAVKGSAPLLAHTAMLLRAAQHTVGSEIDHTAAVQMVEAWNDVELS</sequence>
<dbReference type="PIRSF" id="PIRSF000103">
    <property type="entry name" value="HIBADH"/>
    <property type="match status" value="1"/>
</dbReference>
<dbReference type="InterPro" id="IPR013328">
    <property type="entry name" value="6PGD_dom2"/>
</dbReference>